<dbReference type="Proteomes" id="UP000663836">
    <property type="component" value="Unassembled WGS sequence"/>
</dbReference>
<dbReference type="AlphaFoldDB" id="A0A820LXN3"/>
<gene>
    <name evidence="2" type="ORF">JBS370_LOCUS42313</name>
</gene>
<organism evidence="2 3">
    <name type="scientific">Rotaria sordida</name>
    <dbReference type="NCBI Taxonomy" id="392033"/>
    <lineage>
        <taxon>Eukaryota</taxon>
        <taxon>Metazoa</taxon>
        <taxon>Spiralia</taxon>
        <taxon>Gnathifera</taxon>
        <taxon>Rotifera</taxon>
        <taxon>Eurotatoria</taxon>
        <taxon>Bdelloidea</taxon>
        <taxon>Philodinida</taxon>
        <taxon>Philodinidae</taxon>
        <taxon>Rotaria</taxon>
    </lineage>
</organism>
<name>A0A820LXN3_9BILA</name>
<dbReference type="EMBL" id="CAJOBD010055089">
    <property type="protein sequence ID" value="CAF4364084.1"/>
    <property type="molecule type" value="Genomic_DNA"/>
</dbReference>
<proteinExistence type="predicted"/>
<evidence type="ECO:0000313" key="3">
    <source>
        <dbReference type="Proteomes" id="UP000663836"/>
    </source>
</evidence>
<feature type="non-terminal residue" evidence="2">
    <location>
        <position position="46"/>
    </location>
</feature>
<evidence type="ECO:0000256" key="1">
    <source>
        <dbReference type="SAM" id="MobiDB-lite"/>
    </source>
</evidence>
<reference evidence="2" key="1">
    <citation type="submission" date="2021-02" db="EMBL/GenBank/DDBJ databases">
        <authorList>
            <person name="Nowell W R."/>
        </authorList>
    </citation>
    <scope>NUCLEOTIDE SEQUENCE</scope>
</reference>
<feature type="compositionally biased region" description="Polar residues" evidence="1">
    <location>
        <begin position="1"/>
        <end position="34"/>
    </location>
</feature>
<evidence type="ECO:0000313" key="2">
    <source>
        <dbReference type="EMBL" id="CAF4364084.1"/>
    </source>
</evidence>
<accession>A0A820LXN3</accession>
<feature type="region of interest" description="Disordered" evidence="1">
    <location>
        <begin position="1"/>
        <end position="46"/>
    </location>
</feature>
<feature type="compositionally biased region" description="Acidic residues" evidence="1">
    <location>
        <begin position="37"/>
        <end position="46"/>
    </location>
</feature>
<sequence length="46" mass="5387">MCASNYYSQKQNILSRKQHQSSQMSTYRSRVTTNDTGYDDECDDDD</sequence>
<comment type="caution">
    <text evidence="2">The sequence shown here is derived from an EMBL/GenBank/DDBJ whole genome shotgun (WGS) entry which is preliminary data.</text>
</comment>
<protein>
    <submittedName>
        <fullName evidence="2">Uncharacterized protein</fullName>
    </submittedName>
</protein>